<feature type="transmembrane region" description="Helical" evidence="8">
    <location>
        <begin position="196"/>
        <end position="221"/>
    </location>
</feature>
<feature type="transmembrane region" description="Helical" evidence="8">
    <location>
        <begin position="144"/>
        <end position="162"/>
    </location>
</feature>
<dbReference type="InterPro" id="IPR055299">
    <property type="entry name" value="TIMMDC1"/>
</dbReference>
<evidence type="ECO:0000256" key="4">
    <source>
        <dbReference type="ARBA" id="ARBA00022989"/>
    </source>
</evidence>
<dbReference type="GO" id="GO:0032981">
    <property type="term" value="P:mitochondrial respiratory chain complex I assembly"/>
    <property type="evidence" value="ECO:0007669"/>
    <property type="project" value="InterPro"/>
</dbReference>
<comment type="subcellular location">
    <subcellularLocation>
        <location evidence="1">Membrane</location>
        <topology evidence="1">Multi-pass membrane protein</topology>
    </subcellularLocation>
</comment>
<dbReference type="Pfam" id="PF02466">
    <property type="entry name" value="Tim17"/>
    <property type="match status" value="1"/>
</dbReference>
<dbReference type="GO" id="GO:0016020">
    <property type="term" value="C:membrane"/>
    <property type="evidence" value="ECO:0007669"/>
    <property type="project" value="UniProtKB-SubCell"/>
</dbReference>
<feature type="transmembrane region" description="Helical" evidence="8">
    <location>
        <begin position="85"/>
        <end position="104"/>
    </location>
</feature>
<comment type="caution">
    <text evidence="9">The sequence shown here is derived from an EMBL/GenBank/DDBJ whole genome shotgun (WGS) entry which is preliminary data.</text>
</comment>
<evidence type="ECO:0000256" key="8">
    <source>
        <dbReference type="SAM" id="Phobius"/>
    </source>
</evidence>
<dbReference type="EMBL" id="JAHLQT010007588">
    <property type="protein sequence ID" value="KAG7174544.1"/>
    <property type="molecule type" value="Genomic_DNA"/>
</dbReference>
<sequence length="288" mass="31923">MAKTSGYYSKFYSSFCTTRQRSVWRDSGGVLLGFNILKLYENPDSINQEVKTAKIMNWKEKTGTDRLRLMFSYDEFGKMSPEMGMVVNGAMLGAFTGTLIGGTLHSKESFIKFIERNQGTAFQSTFEAQKQLQTKVTLGFARGAWILGWRLGVFCGSFMLFTTSISVYRGKSSIIEYLVGGGATGILFKLKQGPRAMVAGGIFGGALGALAGSVNLAIMYLTGVTMEEIRYWQYEWKEELQADKQETLRKARAADLDILTKAHEERTASTTPLLEVVEDQSASNSIKS</sequence>
<dbReference type="OrthoDB" id="6349831at2759"/>
<keyword evidence="3 8" id="KW-0812">Transmembrane</keyword>
<comment type="similarity">
    <text evidence="2">Belongs to the Tim17/Tim22/Tim23 family.</text>
</comment>
<keyword evidence="4 8" id="KW-1133">Transmembrane helix</keyword>
<dbReference type="Proteomes" id="UP000747542">
    <property type="component" value="Unassembled WGS sequence"/>
</dbReference>
<gene>
    <name evidence="9" type="primary">140up-L</name>
    <name evidence="9" type="ORF">Hamer_G016446</name>
</gene>
<proteinExistence type="inferred from homology"/>
<name>A0A8J5N7L2_HOMAM</name>
<evidence type="ECO:0000256" key="7">
    <source>
        <dbReference type="ARBA" id="ARBA00041344"/>
    </source>
</evidence>
<keyword evidence="10" id="KW-1185">Reference proteome</keyword>
<organism evidence="9 10">
    <name type="scientific">Homarus americanus</name>
    <name type="common">American lobster</name>
    <dbReference type="NCBI Taxonomy" id="6706"/>
    <lineage>
        <taxon>Eukaryota</taxon>
        <taxon>Metazoa</taxon>
        <taxon>Ecdysozoa</taxon>
        <taxon>Arthropoda</taxon>
        <taxon>Crustacea</taxon>
        <taxon>Multicrustacea</taxon>
        <taxon>Malacostraca</taxon>
        <taxon>Eumalacostraca</taxon>
        <taxon>Eucarida</taxon>
        <taxon>Decapoda</taxon>
        <taxon>Pleocyemata</taxon>
        <taxon>Astacidea</taxon>
        <taxon>Nephropoidea</taxon>
        <taxon>Nephropidae</taxon>
        <taxon>Homarus</taxon>
    </lineage>
</organism>
<evidence type="ECO:0000256" key="1">
    <source>
        <dbReference type="ARBA" id="ARBA00004141"/>
    </source>
</evidence>
<dbReference type="GO" id="GO:0005739">
    <property type="term" value="C:mitochondrion"/>
    <property type="evidence" value="ECO:0007669"/>
    <property type="project" value="TreeGrafter"/>
</dbReference>
<evidence type="ECO:0000313" key="9">
    <source>
        <dbReference type="EMBL" id="KAG7174544.1"/>
    </source>
</evidence>
<protein>
    <recommendedName>
        <fullName evidence="6">Complex I assembly factor TIMMDC1, mitochondrial</fullName>
    </recommendedName>
    <alternativeName>
        <fullName evidence="7">Translocase of inner mitochondrial membrane domain-containing protein 1</fullName>
    </alternativeName>
</protein>
<evidence type="ECO:0000313" key="10">
    <source>
        <dbReference type="Proteomes" id="UP000747542"/>
    </source>
</evidence>
<accession>A0A8J5N7L2</accession>
<evidence type="ECO:0000256" key="2">
    <source>
        <dbReference type="ARBA" id="ARBA00008444"/>
    </source>
</evidence>
<reference evidence="9" key="1">
    <citation type="journal article" date="2021" name="Sci. Adv.">
        <title>The American lobster genome reveals insights on longevity, neural, and immune adaptations.</title>
        <authorList>
            <person name="Polinski J.M."/>
            <person name="Zimin A.V."/>
            <person name="Clark K.F."/>
            <person name="Kohn A.B."/>
            <person name="Sadowski N."/>
            <person name="Timp W."/>
            <person name="Ptitsyn A."/>
            <person name="Khanna P."/>
            <person name="Romanova D.Y."/>
            <person name="Williams P."/>
            <person name="Greenwood S.J."/>
            <person name="Moroz L.L."/>
            <person name="Walt D.R."/>
            <person name="Bodnar A.G."/>
        </authorList>
    </citation>
    <scope>NUCLEOTIDE SEQUENCE</scope>
    <source>
        <strain evidence="9">GMGI-L3</strain>
    </source>
</reference>
<keyword evidence="5 8" id="KW-0472">Membrane</keyword>
<evidence type="ECO:0000256" key="5">
    <source>
        <dbReference type="ARBA" id="ARBA00023136"/>
    </source>
</evidence>
<dbReference type="PANTHER" id="PTHR13002">
    <property type="entry name" value="C3ORF1 PROTEIN-RELATED"/>
    <property type="match status" value="1"/>
</dbReference>
<dbReference type="AlphaFoldDB" id="A0A8J5N7L2"/>
<dbReference type="PANTHER" id="PTHR13002:SF1">
    <property type="entry name" value="COMPLEX I ASSEMBLY FACTOR TIMMDC1, MITOCHONDRIAL"/>
    <property type="match status" value="1"/>
</dbReference>
<evidence type="ECO:0000256" key="3">
    <source>
        <dbReference type="ARBA" id="ARBA00022692"/>
    </source>
</evidence>
<evidence type="ECO:0000256" key="6">
    <source>
        <dbReference type="ARBA" id="ARBA00040778"/>
    </source>
</evidence>